<organism evidence="1 2">
    <name type="scientific">Violaceomyces palustris</name>
    <dbReference type="NCBI Taxonomy" id="1673888"/>
    <lineage>
        <taxon>Eukaryota</taxon>
        <taxon>Fungi</taxon>
        <taxon>Dikarya</taxon>
        <taxon>Basidiomycota</taxon>
        <taxon>Ustilaginomycotina</taxon>
        <taxon>Ustilaginomycetes</taxon>
        <taxon>Violaceomycetales</taxon>
        <taxon>Violaceomycetaceae</taxon>
        <taxon>Violaceomyces</taxon>
    </lineage>
</organism>
<proteinExistence type="predicted"/>
<gene>
    <name evidence="1" type="ORF">IE53DRAFT_294671</name>
</gene>
<accession>A0ACD0P437</accession>
<feature type="non-terminal residue" evidence="1">
    <location>
        <position position="1"/>
    </location>
</feature>
<dbReference type="Proteomes" id="UP000245626">
    <property type="component" value="Unassembled WGS sequence"/>
</dbReference>
<evidence type="ECO:0000313" key="1">
    <source>
        <dbReference type="EMBL" id="PWN52785.1"/>
    </source>
</evidence>
<dbReference type="EMBL" id="KZ819758">
    <property type="protein sequence ID" value="PWN52785.1"/>
    <property type="molecule type" value="Genomic_DNA"/>
</dbReference>
<protein>
    <submittedName>
        <fullName evidence="1">Uncharacterized protein</fullName>
    </submittedName>
</protein>
<reference evidence="1 2" key="1">
    <citation type="journal article" date="2018" name="Mol. Biol. Evol.">
        <title>Broad Genomic Sampling Reveals a Smut Pathogenic Ancestry of the Fungal Clade Ustilaginomycotina.</title>
        <authorList>
            <person name="Kijpornyongpan T."/>
            <person name="Mondo S.J."/>
            <person name="Barry K."/>
            <person name="Sandor L."/>
            <person name="Lee J."/>
            <person name="Lipzen A."/>
            <person name="Pangilinan J."/>
            <person name="LaButti K."/>
            <person name="Hainaut M."/>
            <person name="Henrissat B."/>
            <person name="Grigoriev I.V."/>
            <person name="Spatafora J.W."/>
            <person name="Aime M.C."/>
        </authorList>
    </citation>
    <scope>NUCLEOTIDE SEQUENCE [LARGE SCALE GENOMIC DNA]</scope>
    <source>
        <strain evidence="1 2">SA 807</strain>
    </source>
</reference>
<evidence type="ECO:0000313" key="2">
    <source>
        <dbReference type="Proteomes" id="UP000245626"/>
    </source>
</evidence>
<name>A0ACD0P437_9BASI</name>
<feature type="non-terminal residue" evidence="1">
    <location>
        <position position="369"/>
    </location>
</feature>
<keyword evidence="2" id="KW-1185">Reference proteome</keyword>
<sequence length="369" mass="39970">TSDPGVYPGGNENPRGGWSILPQVSGARIDNTTIKVGRGGATLTNYITESFDPTVVKRAVIQIHGENRDSWNQWLYADLALDRAIRGGEVKREEVVIMAPQFFQALDVGAFAADAQGASITNTLVWPIGTSWGDGSVALYPNGTAGGRSVGGFDALDAAVSYFTNRDDFPNLETVVVAGFSLGGQLAHRYSVLRKDTSQDDRIHYWISSPNSFLYLNSSRPNTVGKECKETYNNYKYGLAANLPPYVNSTASPVSNLKSTDLIATFLSRRVIYMVGSQDKMAGFSDCPSDSQGTTHVRKMKYWTEQVVPYLPGSTMDGTLPATHSVHYISRTGHQDWKVITSDSGVLTLFLENYNGDGTTAAAPPSNGV</sequence>